<dbReference type="Gene3D" id="3.30.870.10">
    <property type="entry name" value="Endonuclease Chain A"/>
    <property type="match status" value="1"/>
</dbReference>
<reference evidence="2 3" key="1">
    <citation type="submission" date="2016-12" db="EMBL/GenBank/DDBJ databases">
        <title>The draft genome sequence of Actinophytocola sp. 11-183.</title>
        <authorList>
            <person name="Wang W."/>
            <person name="Yuan L."/>
        </authorList>
    </citation>
    <scope>NUCLEOTIDE SEQUENCE [LARGE SCALE GENOMIC DNA]</scope>
    <source>
        <strain evidence="2 3">11-183</strain>
    </source>
</reference>
<evidence type="ECO:0000256" key="1">
    <source>
        <dbReference type="SAM" id="MobiDB-lite"/>
    </source>
</evidence>
<comment type="caution">
    <text evidence="2">The sequence shown here is derived from an EMBL/GenBank/DDBJ whole genome shotgun (WGS) entry which is preliminary data.</text>
</comment>
<dbReference type="Proteomes" id="UP000185596">
    <property type="component" value="Unassembled WGS sequence"/>
</dbReference>
<proteinExistence type="predicted"/>
<dbReference type="AlphaFoldDB" id="A0A1Q8CKL6"/>
<dbReference type="EMBL" id="MSIE01000047">
    <property type="protein sequence ID" value="OLF14879.1"/>
    <property type="molecule type" value="Genomic_DNA"/>
</dbReference>
<dbReference type="RefSeq" id="WP_143229697.1">
    <property type="nucleotide sequence ID" value="NZ_MSIE01000047.1"/>
</dbReference>
<dbReference type="OrthoDB" id="3948147at2"/>
<accession>A0A1Q8CKL6</accession>
<feature type="region of interest" description="Disordered" evidence="1">
    <location>
        <begin position="686"/>
        <end position="710"/>
    </location>
</feature>
<dbReference type="SUPFAM" id="SSF56024">
    <property type="entry name" value="Phospholipase D/nuclease"/>
    <property type="match status" value="1"/>
</dbReference>
<organism evidence="2 3">
    <name type="scientific">Actinophytocola xanthii</name>
    <dbReference type="NCBI Taxonomy" id="1912961"/>
    <lineage>
        <taxon>Bacteria</taxon>
        <taxon>Bacillati</taxon>
        <taxon>Actinomycetota</taxon>
        <taxon>Actinomycetes</taxon>
        <taxon>Pseudonocardiales</taxon>
        <taxon>Pseudonocardiaceae</taxon>
    </lineage>
</organism>
<name>A0A1Q8CKL6_9PSEU</name>
<evidence type="ECO:0000313" key="2">
    <source>
        <dbReference type="EMBL" id="OLF14879.1"/>
    </source>
</evidence>
<gene>
    <name evidence="2" type="ORF">BU204_24360</name>
</gene>
<protein>
    <submittedName>
        <fullName evidence="2">Uncharacterized protein</fullName>
    </submittedName>
</protein>
<keyword evidence="3" id="KW-1185">Reference proteome</keyword>
<evidence type="ECO:0000313" key="3">
    <source>
        <dbReference type="Proteomes" id="UP000185596"/>
    </source>
</evidence>
<sequence length="1090" mass="119505">MSEPTTVYVPCDVIPVRAEFSYGSGLSPMEESTLRAVVAGFDAVAELSSLLGLGERLTLDLISDLWHRGYLLLDFSRGTLQPSAQVRQAVLADDLSELHGAERVDEQRMIMVEKLTGHVLSVRRGRKHVRDNRFVVPIDVNGGWAEQVTGAQLAAVLDEEESQTTTDLSAPPTRQRQVVSVHRLPVGVQTAIEQRWLPVEIRVGVDPDTEGILVSVSGTTLPADRRTEAGRRITRLLEEYSDSTFARYLRGRATRRYEDPRSLEVQLERLEKRAARAVTAPAGTRTAYHRELSSEARQVYGLLQQRVRSEVDARLVGGRDEQLAAVLALIESARQQIVLVSPQIQRDGLLPLIEPLRAALKDGRQVAIVWGSRRDDQLDSWVRTALMDLRGAAGRDATNLRMVWTPRPARMNARLAIADDRRAIITGAPLLDPQRDRRQLGVELTAPDGGMACEPIESLLRWVARAMPEYRLGQALYVRHSEFTQQADDSGAAELVSFPDPPLDRQGDEVADSAVLAWGEAWVGVAASFRERLAARHRVWAEILEDGAHREALSRLLREPRQRITVSSVRVSAQVITPRFVATLRNQAEAGARISLTHRRSAENDPAGPLHELSRAFPNRVRIERISTSAPVMAGDDETVVTSFDLLSLGASSTVRSRYPFGSELGVRIVGAELAALVHQIIANSAGTPADDGPGEGDPAETGPSRHVPASGAQRLLNDFAAADGPDQARRVRDAVAGSADPIALLDELEHVRPGRTVLRLAAAALVCRHDLRELAATQRWLQWLVLDQWRAGLFPAAAVLRQVLPDTGWSPRPVLATMAAAHRTRWSPHAVYAAVVDGLQDKEKSAIVAVGVTDLLLGTDDMDQLAVGKLNDALELLEGVQSPWDGLAAAASRYWDTYHKPVPLRHILEADDNSRLDDELAAAWQQLTTALLHAARTTFDFDNGQKIHGRLFHPDGVFGGMGAIAEAHDGAALRSWLDVHGGRGASGLIDQATREALPRGGSLHSRRRRSYEQRLAAVLTAARLVRELSAAQTNAPDSNWVDDARPVARELAGLWPSLVSATDETEEPERYLIRSALKTLEPVARWGEP</sequence>
<dbReference type="STRING" id="1912961.BU204_24360"/>